<comment type="caution">
    <text evidence="1">The sequence shown here is derived from an EMBL/GenBank/DDBJ whole genome shotgun (WGS) entry which is preliminary data.</text>
</comment>
<proteinExistence type="predicted"/>
<evidence type="ECO:0000313" key="1">
    <source>
        <dbReference type="EMBL" id="KAI5679322.1"/>
    </source>
</evidence>
<protein>
    <submittedName>
        <fullName evidence="1">Uncharacterized protein</fullName>
    </submittedName>
</protein>
<keyword evidence="2" id="KW-1185">Reference proteome</keyword>
<gene>
    <name evidence="1" type="ORF">M9H77_10272</name>
</gene>
<sequence length="471" mass="52398">MALNYSHRPVFPAHTAEDNLISPMRIVNGYLVEGVPEKNGEGFARQRHDGFARPRHGSREIDECVDCGRDRVDSCGSSDFVPKDIVDLLPSDPFGMDISTTFTAITGWLGGLEADYGGGCGTRNNVRSGNEDYGLFAGFNLIWNNALRFQSLPGSIHAGGKLNMIEQVNLYPEDRDSGSALSQYGFGAAPNEGNMNIDCESSKNLGFEARFEGAGCISDREDGAPHEALTYALGYLGVKDLLSVEMVCRSLRHTVQNDPLLWRRIHIEKPLNERITDDILLHLTSRAQGNLQCLSLLECARITDDGLRRVLDCNLRLNKLCVPACTRISVEGILNILRAFNKGSQGIRHLRIGGLYGVTHEHFEELELLLGAEEHPKETAHKPHFYVRGNIYLTCDDDRPIDVEICPRCQKLRLVYDCPVEGCRVKDNASESCRACALCIPRCIHCGRCINDSEYEETFCLELLCSECLTR</sequence>
<dbReference type="Proteomes" id="UP001060085">
    <property type="component" value="Linkage Group LG02"/>
</dbReference>
<dbReference type="EMBL" id="CM044702">
    <property type="protein sequence ID" value="KAI5679322.1"/>
    <property type="molecule type" value="Genomic_DNA"/>
</dbReference>
<evidence type="ECO:0000313" key="2">
    <source>
        <dbReference type="Proteomes" id="UP001060085"/>
    </source>
</evidence>
<accession>A0ACC0C355</accession>
<organism evidence="1 2">
    <name type="scientific">Catharanthus roseus</name>
    <name type="common">Madagascar periwinkle</name>
    <name type="synonym">Vinca rosea</name>
    <dbReference type="NCBI Taxonomy" id="4058"/>
    <lineage>
        <taxon>Eukaryota</taxon>
        <taxon>Viridiplantae</taxon>
        <taxon>Streptophyta</taxon>
        <taxon>Embryophyta</taxon>
        <taxon>Tracheophyta</taxon>
        <taxon>Spermatophyta</taxon>
        <taxon>Magnoliopsida</taxon>
        <taxon>eudicotyledons</taxon>
        <taxon>Gunneridae</taxon>
        <taxon>Pentapetalae</taxon>
        <taxon>asterids</taxon>
        <taxon>lamiids</taxon>
        <taxon>Gentianales</taxon>
        <taxon>Apocynaceae</taxon>
        <taxon>Rauvolfioideae</taxon>
        <taxon>Vinceae</taxon>
        <taxon>Catharanthinae</taxon>
        <taxon>Catharanthus</taxon>
    </lineage>
</organism>
<reference evidence="2" key="1">
    <citation type="journal article" date="2023" name="Nat. Plants">
        <title>Single-cell RNA sequencing provides a high-resolution roadmap for understanding the multicellular compartmentation of specialized metabolism.</title>
        <authorList>
            <person name="Sun S."/>
            <person name="Shen X."/>
            <person name="Li Y."/>
            <person name="Li Y."/>
            <person name="Wang S."/>
            <person name="Li R."/>
            <person name="Zhang H."/>
            <person name="Shen G."/>
            <person name="Guo B."/>
            <person name="Wei J."/>
            <person name="Xu J."/>
            <person name="St-Pierre B."/>
            <person name="Chen S."/>
            <person name="Sun C."/>
        </authorList>
    </citation>
    <scope>NUCLEOTIDE SEQUENCE [LARGE SCALE GENOMIC DNA]</scope>
</reference>
<name>A0ACC0C355_CATRO</name>